<dbReference type="AlphaFoldDB" id="V4SXP7"/>
<keyword evidence="2" id="KW-1185">Reference proteome</keyword>
<dbReference type="Proteomes" id="UP000030687">
    <property type="component" value="Unassembled WGS sequence"/>
</dbReference>
<accession>V4SXP7</accession>
<dbReference type="InParanoid" id="V4SXP7"/>
<proteinExistence type="predicted"/>
<gene>
    <name evidence="1" type="ORF">CICLE_v10023228mg</name>
</gene>
<evidence type="ECO:0000313" key="1">
    <source>
        <dbReference type="EMBL" id="ESR52658.1"/>
    </source>
</evidence>
<sequence length="66" mass="7757">MPSRGHWSQINHIRRRLIHIILILPPFNRTSNLEIAKTSDVIFIASNSISTISSLSNKYRYSKYYH</sequence>
<dbReference type="Gramene" id="ESR52658">
    <property type="protein sequence ID" value="ESR52658"/>
    <property type="gene ID" value="CICLE_v10023228mg"/>
</dbReference>
<reference evidence="1 2" key="1">
    <citation type="submission" date="2013-10" db="EMBL/GenBank/DDBJ databases">
        <authorList>
            <consortium name="International Citrus Genome Consortium"/>
            <person name="Jenkins J."/>
            <person name="Schmutz J."/>
            <person name="Prochnik S."/>
            <person name="Rokhsar D."/>
            <person name="Gmitter F."/>
            <person name="Ollitrault P."/>
            <person name="Machado M."/>
            <person name="Talon M."/>
            <person name="Wincker P."/>
            <person name="Jaillon O."/>
            <person name="Morgante M."/>
        </authorList>
    </citation>
    <scope>NUCLEOTIDE SEQUENCE</scope>
    <source>
        <strain evidence="2">cv. Clemenules</strain>
    </source>
</reference>
<dbReference type="EMBL" id="KI536661">
    <property type="protein sequence ID" value="ESR52658.1"/>
    <property type="molecule type" value="Genomic_DNA"/>
</dbReference>
<evidence type="ECO:0000313" key="2">
    <source>
        <dbReference type="Proteomes" id="UP000030687"/>
    </source>
</evidence>
<name>V4SXP7_CITCL</name>
<dbReference type="KEGG" id="cic:CICLE_v10023228mg"/>
<organism evidence="1 2">
    <name type="scientific">Citrus clementina</name>
    <name type="common">Clementine</name>
    <name type="synonym">Citrus deliciosa x Citrus sinensis</name>
    <dbReference type="NCBI Taxonomy" id="85681"/>
    <lineage>
        <taxon>Eukaryota</taxon>
        <taxon>Viridiplantae</taxon>
        <taxon>Streptophyta</taxon>
        <taxon>Embryophyta</taxon>
        <taxon>Tracheophyta</taxon>
        <taxon>Spermatophyta</taxon>
        <taxon>Magnoliopsida</taxon>
        <taxon>eudicotyledons</taxon>
        <taxon>Gunneridae</taxon>
        <taxon>Pentapetalae</taxon>
        <taxon>rosids</taxon>
        <taxon>malvids</taxon>
        <taxon>Sapindales</taxon>
        <taxon>Rutaceae</taxon>
        <taxon>Aurantioideae</taxon>
        <taxon>Citrus</taxon>
    </lineage>
</organism>
<protein>
    <submittedName>
        <fullName evidence="1">Uncharacterized protein</fullName>
    </submittedName>
</protein>